<dbReference type="AlphaFoldDB" id="A0A2J6TIK4"/>
<evidence type="ECO:0000313" key="2">
    <source>
        <dbReference type="Proteomes" id="UP000235371"/>
    </source>
</evidence>
<gene>
    <name evidence="1" type="ORF">K444DRAFT_717864</name>
</gene>
<keyword evidence="2" id="KW-1185">Reference proteome</keyword>
<dbReference type="RefSeq" id="XP_024739754.1">
    <property type="nucleotide sequence ID" value="XM_024888413.1"/>
</dbReference>
<reference evidence="1 2" key="1">
    <citation type="submission" date="2016-04" db="EMBL/GenBank/DDBJ databases">
        <title>A degradative enzymes factory behind the ericoid mycorrhizal symbiosis.</title>
        <authorList>
            <consortium name="DOE Joint Genome Institute"/>
            <person name="Martino E."/>
            <person name="Morin E."/>
            <person name="Grelet G."/>
            <person name="Kuo A."/>
            <person name="Kohler A."/>
            <person name="Daghino S."/>
            <person name="Barry K."/>
            <person name="Choi C."/>
            <person name="Cichocki N."/>
            <person name="Clum A."/>
            <person name="Copeland A."/>
            <person name="Hainaut M."/>
            <person name="Haridas S."/>
            <person name="Labutti K."/>
            <person name="Lindquist E."/>
            <person name="Lipzen A."/>
            <person name="Khouja H.-R."/>
            <person name="Murat C."/>
            <person name="Ohm R."/>
            <person name="Olson A."/>
            <person name="Spatafora J."/>
            <person name="Veneault-Fourrey C."/>
            <person name="Henrissat B."/>
            <person name="Grigoriev I."/>
            <person name="Martin F."/>
            <person name="Perotto S."/>
        </authorList>
    </citation>
    <scope>NUCLEOTIDE SEQUENCE [LARGE SCALE GENOMIC DNA]</scope>
    <source>
        <strain evidence="1 2">E</strain>
    </source>
</reference>
<name>A0A2J6TIK4_9HELO</name>
<sequence length="395" mass="42922">MQGGAACAEQRDIPTYKERRGTTLIPNCSLTRRRENIEKKADTRAASSIIQEKASTLPARLRRGGGCKISTVWHGSNVSSTASTWNCPPVHHSATPPLRHSAFCIDGCDLSMLYQQGADDLDLHRASSSGSATMLSLRRAWLVKDADDPSIFSAFGKKQAAQTFAPAAGCRLAVINPHPQKQNVPVRQVVSRAGSRNKGWANRRLRVCDGVFSLGNDGEGKFLDRTTLEMKASFLDASHAIRAPSEHRVSTPGRNPSIGPLECFEKKNTANLIRHPSSISDPSFLPPFRTVSNHHLAEGHGRTPGNGVLGQKGRWRALIRARRSLTRDAGAPCNFSPEVERIVVPSRLLLPTEESTMRSLPGEENLESGLVMASAAEWLTPDLPGKDFDIIGVSS</sequence>
<dbReference type="GeneID" id="36596489"/>
<organism evidence="1 2">
    <name type="scientific">Hyaloscypha bicolor E</name>
    <dbReference type="NCBI Taxonomy" id="1095630"/>
    <lineage>
        <taxon>Eukaryota</taxon>
        <taxon>Fungi</taxon>
        <taxon>Dikarya</taxon>
        <taxon>Ascomycota</taxon>
        <taxon>Pezizomycotina</taxon>
        <taxon>Leotiomycetes</taxon>
        <taxon>Helotiales</taxon>
        <taxon>Hyaloscyphaceae</taxon>
        <taxon>Hyaloscypha</taxon>
        <taxon>Hyaloscypha bicolor</taxon>
    </lineage>
</organism>
<evidence type="ECO:0000313" key="1">
    <source>
        <dbReference type="EMBL" id="PMD62850.1"/>
    </source>
</evidence>
<dbReference type="Proteomes" id="UP000235371">
    <property type="component" value="Unassembled WGS sequence"/>
</dbReference>
<accession>A0A2J6TIK4</accession>
<dbReference type="EMBL" id="KZ613783">
    <property type="protein sequence ID" value="PMD62850.1"/>
    <property type="molecule type" value="Genomic_DNA"/>
</dbReference>
<dbReference type="InParanoid" id="A0A2J6TIK4"/>
<proteinExistence type="predicted"/>
<protein>
    <submittedName>
        <fullName evidence="1">Uncharacterized protein</fullName>
    </submittedName>
</protein>